<dbReference type="EMBL" id="SGXA01000001">
    <property type="protein sequence ID" value="RZS75780.1"/>
    <property type="molecule type" value="Genomic_DNA"/>
</dbReference>
<evidence type="ECO:0000256" key="1">
    <source>
        <dbReference type="ARBA" id="ARBA00022801"/>
    </source>
</evidence>
<comment type="similarity">
    <text evidence="3">Belongs to the glycosyl hydrolase 5 (cellulase A) family.</text>
</comment>
<feature type="domain" description="Glycoside hydrolase family 5" evidence="5">
    <location>
        <begin position="35"/>
        <end position="277"/>
    </location>
</feature>
<dbReference type="Gene3D" id="3.20.20.80">
    <property type="entry name" value="Glycosidases"/>
    <property type="match status" value="1"/>
</dbReference>
<reference evidence="6 7" key="1">
    <citation type="submission" date="2019-02" db="EMBL/GenBank/DDBJ databases">
        <title>Genomic Encyclopedia of Type Strains, Phase IV (KMG-IV): sequencing the most valuable type-strain genomes for metagenomic binning, comparative biology and taxonomic classification.</title>
        <authorList>
            <person name="Goeker M."/>
        </authorList>
    </citation>
    <scope>NUCLEOTIDE SEQUENCE [LARGE SCALE GENOMIC DNA]</scope>
    <source>
        <strain evidence="6 7">DSM 18116</strain>
    </source>
</reference>
<dbReference type="GO" id="GO:0000272">
    <property type="term" value="P:polysaccharide catabolic process"/>
    <property type="evidence" value="ECO:0007669"/>
    <property type="project" value="InterPro"/>
</dbReference>
<dbReference type="AlphaFoldDB" id="A0A4Q7N475"/>
<dbReference type="PANTHER" id="PTHR34142:SF1">
    <property type="entry name" value="GLYCOSIDE HYDROLASE FAMILY 5 DOMAIN-CONTAINING PROTEIN"/>
    <property type="match status" value="1"/>
</dbReference>
<dbReference type="InterPro" id="IPR017853">
    <property type="entry name" value="GH"/>
</dbReference>
<feature type="chain" id="PRO_5020750444" evidence="4">
    <location>
        <begin position="18"/>
        <end position="320"/>
    </location>
</feature>
<dbReference type="RefSeq" id="WP_130540124.1">
    <property type="nucleotide sequence ID" value="NZ_CP042431.1"/>
</dbReference>
<sequence length="320" mass="36787">MKAALFIIILFPFISKGQMVNTVAPLQVTGTQLSNSKGESVSLYGMSFGWSCFHPRFYTKGAVQWLKDDWKVNVVRAAMGVEHEDGYLRNPNGNIQRVETVVDAAIEEGLYVIIDWHSHNIFTRDAKLFFDSMSRKYGQYPNVIYEIFNEPTRDQTWKEVKAYSIELINAIRKNDPDNIILVGNTEWDQRIDLVQQDPIKDVSNIMYTVHFYAGTHKQWLRDRTDEAIRNGIPVFISESAGMEASGDGKIDDVEWKKYIDWIVKNKLSWISWSVSDKEETCSVLLKSAASTGHWKTSDLRESGIKTRQYLRQLASRGTHF</sequence>
<feature type="signal peptide" evidence="4">
    <location>
        <begin position="1"/>
        <end position="17"/>
    </location>
</feature>
<gene>
    <name evidence="6" type="ORF">EV199_1653</name>
</gene>
<proteinExistence type="inferred from homology"/>
<evidence type="ECO:0000259" key="5">
    <source>
        <dbReference type="Pfam" id="PF00150"/>
    </source>
</evidence>
<evidence type="ECO:0000313" key="7">
    <source>
        <dbReference type="Proteomes" id="UP000293874"/>
    </source>
</evidence>
<dbReference type="Proteomes" id="UP000293874">
    <property type="component" value="Unassembled WGS sequence"/>
</dbReference>
<dbReference type="InterPro" id="IPR018087">
    <property type="entry name" value="Glyco_hydro_5_CS"/>
</dbReference>
<dbReference type="SUPFAM" id="SSF51445">
    <property type="entry name" value="(Trans)glycosidases"/>
    <property type="match status" value="1"/>
</dbReference>
<name>A0A4Q7N475_9BACT</name>
<dbReference type="InterPro" id="IPR001547">
    <property type="entry name" value="Glyco_hydro_5"/>
</dbReference>
<dbReference type="PROSITE" id="PS00659">
    <property type="entry name" value="GLYCOSYL_HYDROL_F5"/>
    <property type="match status" value="1"/>
</dbReference>
<keyword evidence="4" id="KW-0732">Signal</keyword>
<dbReference type="PANTHER" id="PTHR34142">
    <property type="entry name" value="ENDO-BETA-1,4-GLUCANASE A"/>
    <property type="match status" value="1"/>
</dbReference>
<keyword evidence="2 3" id="KW-0326">Glycosidase</keyword>
<organism evidence="6 7">
    <name type="scientific">Pseudobacter ginsenosidimutans</name>
    <dbReference type="NCBI Taxonomy" id="661488"/>
    <lineage>
        <taxon>Bacteria</taxon>
        <taxon>Pseudomonadati</taxon>
        <taxon>Bacteroidota</taxon>
        <taxon>Chitinophagia</taxon>
        <taxon>Chitinophagales</taxon>
        <taxon>Chitinophagaceae</taxon>
        <taxon>Pseudobacter</taxon>
    </lineage>
</organism>
<dbReference type="GO" id="GO:0004553">
    <property type="term" value="F:hydrolase activity, hydrolyzing O-glycosyl compounds"/>
    <property type="evidence" value="ECO:0007669"/>
    <property type="project" value="InterPro"/>
</dbReference>
<accession>A0A4Q7N475</accession>
<protein>
    <submittedName>
        <fullName evidence="6">Endoglucanase</fullName>
    </submittedName>
</protein>
<keyword evidence="1 3" id="KW-0378">Hydrolase</keyword>
<evidence type="ECO:0000256" key="2">
    <source>
        <dbReference type="ARBA" id="ARBA00023295"/>
    </source>
</evidence>
<dbReference type="Pfam" id="PF00150">
    <property type="entry name" value="Cellulase"/>
    <property type="match status" value="1"/>
</dbReference>
<dbReference type="OrthoDB" id="154460at2"/>
<evidence type="ECO:0000256" key="4">
    <source>
        <dbReference type="SAM" id="SignalP"/>
    </source>
</evidence>
<keyword evidence="7" id="KW-1185">Reference proteome</keyword>
<comment type="caution">
    <text evidence="6">The sequence shown here is derived from an EMBL/GenBank/DDBJ whole genome shotgun (WGS) entry which is preliminary data.</text>
</comment>
<evidence type="ECO:0000256" key="3">
    <source>
        <dbReference type="RuleBase" id="RU361153"/>
    </source>
</evidence>
<evidence type="ECO:0000313" key="6">
    <source>
        <dbReference type="EMBL" id="RZS75780.1"/>
    </source>
</evidence>